<sequence length="134" mass="15671">MEEKSTVNVRIFLQSMETLLINVLSPRRRRTEDRRVRVAHARQKLLDVGNAVEMEEKSTVNVRIFLQNMETLLINVLSPRRRRTEDRRVRVAHARQKLLDVGNAVEIEERSPVTQESFLKNMESPFVDVLSSVF</sequence>
<proteinExistence type="predicted"/>
<gene>
    <name evidence="1" type="ORF">BES34_021420</name>
</gene>
<evidence type="ECO:0000313" key="2">
    <source>
        <dbReference type="Proteomes" id="UP000094669"/>
    </source>
</evidence>
<organism evidence="1 2">
    <name type="scientific">Leptospira inadai serovar Lyme</name>
    <dbReference type="NCBI Taxonomy" id="293084"/>
    <lineage>
        <taxon>Bacteria</taxon>
        <taxon>Pseudomonadati</taxon>
        <taxon>Spirochaetota</taxon>
        <taxon>Spirochaetia</taxon>
        <taxon>Leptospirales</taxon>
        <taxon>Leptospiraceae</taxon>
        <taxon>Leptospira</taxon>
    </lineage>
</organism>
<accession>A0ABX4YCJ9</accession>
<evidence type="ECO:0000313" key="1">
    <source>
        <dbReference type="EMBL" id="PNV71500.1"/>
    </source>
</evidence>
<comment type="caution">
    <text evidence="1">The sequence shown here is derived from an EMBL/GenBank/DDBJ whole genome shotgun (WGS) entry which is preliminary data.</text>
</comment>
<keyword evidence="2" id="KW-1185">Reference proteome</keyword>
<protein>
    <submittedName>
        <fullName evidence="1">Uncharacterized protein</fullName>
    </submittedName>
</protein>
<dbReference type="EMBL" id="MCRM02000045">
    <property type="protein sequence ID" value="PNV71500.1"/>
    <property type="molecule type" value="Genomic_DNA"/>
</dbReference>
<dbReference type="Proteomes" id="UP000094669">
    <property type="component" value="Unassembled WGS sequence"/>
</dbReference>
<reference evidence="1" key="1">
    <citation type="submission" date="2018-01" db="EMBL/GenBank/DDBJ databases">
        <title>Genomic characterization of Leptospira inadai serogroup Lyme isolated from captured rat in Brazil and comparative analysis with human reference strain.</title>
        <authorList>
            <person name="Moreno L.Z."/>
            <person name="Loureiro A.P."/>
            <person name="Miraglia F."/>
            <person name="Kremer F.S."/>
            <person name="Eslabao M.R."/>
            <person name="Dellagostin O.A."/>
            <person name="Lilenbaum W."/>
            <person name="Moreno A.M."/>
        </authorList>
    </citation>
    <scope>NUCLEOTIDE SEQUENCE [LARGE SCALE GENOMIC DNA]</scope>
    <source>
        <strain evidence="1">M34/99</strain>
    </source>
</reference>
<name>A0ABX4YCJ9_9LEPT</name>
<dbReference type="RefSeq" id="WP_039935369.1">
    <property type="nucleotide sequence ID" value="NZ_MCRM02000045.1"/>
</dbReference>